<reference evidence="3 4" key="1">
    <citation type="submission" date="2019-06" db="EMBL/GenBank/DDBJ databases">
        <title>Genomic Encyclopedia of Type Strains, Phase IV (KMG-V): Genome sequencing to study the core and pangenomes of soil and plant-associated prokaryotes.</title>
        <authorList>
            <person name="Whitman W."/>
        </authorList>
    </citation>
    <scope>NUCLEOTIDE SEQUENCE [LARGE SCALE GENOMIC DNA]</scope>
    <source>
        <strain evidence="3 4">BR 12005</strain>
    </source>
</reference>
<feature type="domain" description="Mannosyl-glycoprotein endo-beta-N-acetylglucosamidase-like" evidence="2">
    <location>
        <begin position="218"/>
        <end position="295"/>
    </location>
</feature>
<name>A0A560KHB3_9PROT</name>
<sequence>MTVLPSRDDTGADHTALAAAWRDRRRGGLSAYPVLTPAGLVLGTGTLLAKRSKDAWAPQALDVDAGRLLTLLAIAYDRPHTAEQARRILAKVQAAGRALAADEPVQAAIHLAHAGLGVLPDADNAARRLFLAETLLDQGMNPETLRKVAGYGDDQAVLKYNENHRPSGPGGGQFYSPSDAGGGTPSSVMNRGHGAARPIQNDTVEKKRRFVQRTIGVAREIAAKLNVPVENILGLSALESGWGGQNPDSRFAKDGNNYFGQHAHSKYENGTMFNKKGNVEMSTFATPEDSFRSFAESHGDLIRRVRAPEERARKLQDSRRFGILENGEPVVDYVGNVAGTIRKLRPIIAEHAGE</sequence>
<evidence type="ECO:0000259" key="2">
    <source>
        <dbReference type="Pfam" id="PF01832"/>
    </source>
</evidence>
<dbReference type="InterPro" id="IPR002901">
    <property type="entry name" value="MGlyc_endo_b_GlcNAc-like_dom"/>
</dbReference>
<dbReference type="Pfam" id="PF01832">
    <property type="entry name" value="Glucosaminidase"/>
    <property type="match status" value="1"/>
</dbReference>
<organism evidence="3 4">
    <name type="scientific">Nitrospirillum amazonense</name>
    <dbReference type="NCBI Taxonomy" id="28077"/>
    <lineage>
        <taxon>Bacteria</taxon>
        <taxon>Pseudomonadati</taxon>
        <taxon>Pseudomonadota</taxon>
        <taxon>Alphaproteobacteria</taxon>
        <taxon>Rhodospirillales</taxon>
        <taxon>Azospirillaceae</taxon>
        <taxon>Nitrospirillum</taxon>
    </lineage>
</organism>
<protein>
    <submittedName>
        <fullName evidence="3">Flagellum-specific peptidoglycan hydrolase FlgJ</fullName>
    </submittedName>
</protein>
<dbReference type="RefSeq" id="WP_145608640.1">
    <property type="nucleotide sequence ID" value="NZ_VITV01000001.1"/>
</dbReference>
<evidence type="ECO:0000313" key="4">
    <source>
        <dbReference type="Proteomes" id="UP000320516"/>
    </source>
</evidence>
<dbReference type="GO" id="GO:0004040">
    <property type="term" value="F:amidase activity"/>
    <property type="evidence" value="ECO:0007669"/>
    <property type="project" value="InterPro"/>
</dbReference>
<proteinExistence type="predicted"/>
<dbReference type="Proteomes" id="UP000320516">
    <property type="component" value="Unassembled WGS sequence"/>
</dbReference>
<dbReference type="Gene3D" id="1.10.530.10">
    <property type="match status" value="1"/>
</dbReference>
<evidence type="ECO:0000313" key="3">
    <source>
        <dbReference type="EMBL" id="TWB82617.1"/>
    </source>
</evidence>
<feature type="region of interest" description="Disordered" evidence="1">
    <location>
        <begin position="160"/>
        <end position="204"/>
    </location>
</feature>
<dbReference type="AlphaFoldDB" id="A0A560KHB3"/>
<dbReference type="EMBL" id="VITV01000001">
    <property type="protein sequence ID" value="TWB82617.1"/>
    <property type="molecule type" value="Genomic_DNA"/>
</dbReference>
<keyword evidence="3" id="KW-0378">Hydrolase</keyword>
<accession>A0A560KHB3</accession>
<gene>
    <name evidence="3" type="ORF">FBZ87_101325</name>
</gene>
<comment type="caution">
    <text evidence="3">The sequence shown here is derived from an EMBL/GenBank/DDBJ whole genome shotgun (WGS) entry which is preliminary data.</text>
</comment>
<evidence type="ECO:0000256" key="1">
    <source>
        <dbReference type="SAM" id="MobiDB-lite"/>
    </source>
</evidence>